<reference evidence="2 3" key="1">
    <citation type="submission" date="2014-04" db="EMBL/GenBank/DDBJ databases">
        <authorList>
            <consortium name="DOE Joint Genome Institute"/>
            <person name="Kuo A."/>
            <person name="Tarkka M."/>
            <person name="Buscot F."/>
            <person name="Kohler A."/>
            <person name="Nagy L.G."/>
            <person name="Floudas D."/>
            <person name="Copeland A."/>
            <person name="Barry K.W."/>
            <person name="Cichocki N."/>
            <person name="Veneault-Fourrey C."/>
            <person name="LaButti K."/>
            <person name="Lindquist E.A."/>
            <person name="Lipzen A."/>
            <person name="Lundell T."/>
            <person name="Morin E."/>
            <person name="Murat C."/>
            <person name="Sun H."/>
            <person name="Tunlid A."/>
            <person name="Henrissat B."/>
            <person name="Grigoriev I.V."/>
            <person name="Hibbett D.S."/>
            <person name="Martin F."/>
            <person name="Nordberg H.P."/>
            <person name="Cantor M.N."/>
            <person name="Hua S.X."/>
        </authorList>
    </citation>
    <scope>NUCLEOTIDE SEQUENCE [LARGE SCALE GENOMIC DNA]</scope>
    <source>
        <strain evidence="2 3">F 1598</strain>
    </source>
</reference>
<dbReference type="HOGENOM" id="CLU_1152153_0_0_1"/>
<accession>A0A0C3BPM0</accession>
<evidence type="ECO:0000256" key="1">
    <source>
        <dbReference type="SAM" id="MobiDB-lite"/>
    </source>
</evidence>
<dbReference type="OrthoDB" id="2685032at2759"/>
<gene>
    <name evidence="2" type="ORF">PILCRDRAFT_3440</name>
</gene>
<dbReference type="Proteomes" id="UP000054166">
    <property type="component" value="Unassembled WGS sequence"/>
</dbReference>
<organism evidence="2 3">
    <name type="scientific">Piloderma croceum (strain F 1598)</name>
    <dbReference type="NCBI Taxonomy" id="765440"/>
    <lineage>
        <taxon>Eukaryota</taxon>
        <taxon>Fungi</taxon>
        <taxon>Dikarya</taxon>
        <taxon>Basidiomycota</taxon>
        <taxon>Agaricomycotina</taxon>
        <taxon>Agaricomycetes</taxon>
        <taxon>Agaricomycetidae</taxon>
        <taxon>Atheliales</taxon>
        <taxon>Atheliaceae</taxon>
        <taxon>Piloderma</taxon>
    </lineage>
</organism>
<evidence type="ECO:0000313" key="2">
    <source>
        <dbReference type="EMBL" id="KIM88453.1"/>
    </source>
</evidence>
<evidence type="ECO:0000313" key="3">
    <source>
        <dbReference type="Proteomes" id="UP000054166"/>
    </source>
</evidence>
<reference evidence="3" key="2">
    <citation type="submission" date="2015-01" db="EMBL/GenBank/DDBJ databases">
        <title>Evolutionary Origins and Diversification of the Mycorrhizal Mutualists.</title>
        <authorList>
            <consortium name="DOE Joint Genome Institute"/>
            <consortium name="Mycorrhizal Genomics Consortium"/>
            <person name="Kohler A."/>
            <person name="Kuo A."/>
            <person name="Nagy L.G."/>
            <person name="Floudas D."/>
            <person name="Copeland A."/>
            <person name="Barry K.W."/>
            <person name="Cichocki N."/>
            <person name="Veneault-Fourrey C."/>
            <person name="LaButti K."/>
            <person name="Lindquist E.A."/>
            <person name="Lipzen A."/>
            <person name="Lundell T."/>
            <person name="Morin E."/>
            <person name="Murat C."/>
            <person name="Riley R."/>
            <person name="Ohm R."/>
            <person name="Sun H."/>
            <person name="Tunlid A."/>
            <person name="Henrissat B."/>
            <person name="Grigoriev I.V."/>
            <person name="Hibbett D.S."/>
            <person name="Martin F."/>
        </authorList>
    </citation>
    <scope>NUCLEOTIDE SEQUENCE [LARGE SCALE GENOMIC DNA]</scope>
    <source>
        <strain evidence="3">F 1598</strain>
    </source>
</reference>
<dbReference type="EMBL" id="KN832977">
    <property type="protein sequence ID" value="KIM88453.1"/>
    <property type="molecule type" value="Genomic_DNA"/>
</dbReference>
<name>A0A0C3BPM0_PILCF</name>
<proteinExistence type="predicted"/>
<sequence length="241" mass="26464">MKLAALKRKPIGCLLALSSSEPWDTVKAQILSTLNKMLSPVNINIDNYEISYVIPHIVTQALPLKSETDYGHMISKATKHNTDIKVTCIQKANKSYMNKENKRSNGENGAEDLKNKKGKSNIKDEHIGLSHKMQDMWAMAMLKGNETATLKMPPALCLFDSKKPSPVLQQCKATMDAQNFASSSSNSGLNMQTITKIVTILCPPVPTMAPYPYMQSQLALPSAAPASDMLLLSSHSVRLSM</sequence>
<dbReference type="STRING" id="765440.A0A0C3BPM0"/>
<keyword evidence="3" id="KW-1185">Reference proteome</keyword>
<dbReference type="AlphaFoldDB" id="A0A0C3BPM0"/>
<feature type="region of interest" description="Disordered" evidence="1">
    <location>
        <begin position="95"/>
        <end position="125"/>
    </location>
</feature>
<feature type="compositionally biased region" description="Basic and acidic residues" evidence="1">
    <location>
        <begin position="97"/>
        <end position="125"/>
    </location>
</feature>
<protein>
    <submittedName>
        <fullName evidence="2">Uncharacterized protein</fullName>
    </submittedName>
</protein>
<dbReference type="InParanoid" id="A0A0C3BPM0"/>